<dbReference type="Proteomes" id="UP001500618">
    <property type="component" value="Unassembled WGS sequence"/>
</dbReference>
<reference evidence="3" key="1">
    <citation type="journal article" date="2019" name="Int. J. Syst. Evol. Microbiol.">
        <title>The Global Catalogue of Microorganisms (GCM) 10K type strain sequencing project: providing services to taxonomists for standard genome sequencing and annotation.</title>
        <authorList>
            <consortium name="The Broad Institute Genomics Platform"/>
            <consortium name="The Broad Institute Genome Sequencing Center for Infectious Disease"/>
            <person name="Wu L."/>
            <person name="Ma J."/>
        </authorList>
    </citation>
    <scope>NUCLEOTIDE SEQUENCE [LARGE SCALE GENOMIC DNA]</scope>
    <source>
        <strain evidence="3">JCM 14718</strain>
    </source>
</reference>
<dbReference type="InterPro" id="IPR002575">
    <property type="entry name" value="Aminoglycoside_PTrfase"/>
</dbReference>
<sequence length="301" mass="32233">MGEVAQLDESLLTPVLRQACELAGVPSTVDSPAVLWLSENAVVALTDVPVVAKIGREPAVAARAQLSLKVAGWLAEQGLPAVRPAAGIAPEVVVVDGHPVSFWEPLPEPVRPARAFDLGLLLRMLHALPAPPFQLPRRDLLANVPRWLAAGGAGISAADAAFLRSRAEELTAAVACLTAQLEPGVIHGDALPRNVRVTERGPMLLDLETFADDFREHDLTVLALARRRYGLDPDDYAAFTRSYGWDVTDWSGAELLMAARETASAAWVAQRTPGNPTAQAEFATRVRGLRAGDTTALWHAF</sequence>
<proteinExistence type="predicted"/>
<dbReference type="RefSeq" id="WP_344314491.1">
    <property type="nucleotide sequence ID" value="NZ_BAAANY010000037.1"/>
</dbReference>
<dbReference type="SUPFAM" id="SSF56112">
    <property type="entry name" value="Protein kinase-like (PK-like)"/>
    <property type="match status" value="1"/>
</dbReference>
<name>A0ABN2ITP0_9ACTN</name>
<protein>
    <submittedName>
        <fullName evidence="2">Aminoglycoside phosphotransferase family protein</fullName>
    </submittedName>
</protein>
<accession>A0ABN2ITP0</accession>
<dbReference type="Pfam" id="PF01636">
    <property type="entry name" value="APH"/>
    <property type="match status" value="1"/>
</dbReference>
<comment type="caution">
    <text evidence="2">The sequence shown here is derived from an EMBL/GenBank/DDBJ whole genome shotgun (WGS) entry which is preliminary data.</text>
</comment>
<organism evidence="2 3">
    <name type="scientific">Fodinicola feengrottensis</name>
    <dbReference type="NCBI Taxonomy" id="435914"/>
    <lineage>
        <taxon>Bacteria</taxon>
        <taxon>Bacillati</taxon>
        <taxon>Actinomycetota</taxon>
        <taxon>Actinomycetes</taxon>
        <taxon>Mycobacteriales</taxon>
        <taxon>Fodinicola</taxon>
    </lineage>
</organism>
<dbReference type="InterPro" id="IPR011009">
    <property type="entry name" value="Kinase-like_dom_sf"/>
</dbReference>
<evidence type="ECO:0000313" key="2">
    <source>
        <dbReference type="EMBL" id="GAA1711318.1"/>
    </source>
</evidence>
<evidence type="ECO:0000313" key="3">
    <source>
        <dbReference type="Proteomes" id="UP001500618"/>
    </source>
</evidence>
<keyword evidence="3" id="KW-1185">Reference proteome</keyword>
<dbReference type="EMBL" id="BAAANY010000037">
    <property type="protein sequence ID" value="GAA1711318.1"/>
    <property type="molecule type" value="Genomic_DNA"/>
</dbReference>
<evidence type="ECO:0000259" key="1">
    <source>
        <dbReference type="Pfam" id="PF01636"/>
    </source>
</evidence>
<gene>
    <name evidence="2" type="ORF">GCM10009765_70700</name>
</gene>
<dbReference type="Gene3D" id="3.90.1200.10">
    <property type="match status" value="1"/>
</dbReference>
<feature type="domain" description="Aminoglycoside phosphotransferase" evidence="1">
    <location>
        <begin position="39"/>
        <end position="254"/>
    </location>
</feature>